<name>A0A0M9WN03_RHORH</name>
<protein>
    <submittedName>
        <fullName evidence="8">Transporter</fullName>
    </submittedName>
</protein>
<dbReference type="PANTHER" id="PTHR11814">
    <property type="entry name" value="SULFATE TRANSPORTER"/>
    <property type="match status" value="1"/>
</dbReference>
<feature type="transmembrane region" description="Helical" evidence="6">
    <location>
        <begin position="355"/>
        <end position="375"/>
    </location>
</feature>
<reference evidence="9" key="2">
    <citation type="submission" date="2015-01" db="EMBL/GenBank/DDBJ databases">
        <title>Draft genome sequence of potential hydrocarbon metabolising strain of Rhodococcus rhodochrous.</title>
        <authorList>
            <person name="Aggarwal R.K."/>
            <person name="Dawar C."/>
        </authorList>
    </citation>
    <scope>NUCLEOTIDE SEQUENCE [LARGE SCALE GENOMIC DNA]</scope>
    <source>
        <strain evidence="9">KG-21</strain>
    </source>
</reference>
<dbReference type="InterPro" id="IPR036513">
    <property type="entry name" value="STAS_dom_sf"/>
</dbReference>
<proteinExistence type="predicted"/>
<dbReference type="Gene3D" id="3.30.750.24">
    <property type="entry name" value="STAS domain"/>
    <property type="match status" value="1"/>
</dbReference>
<feature type="compositionally biased region" description="Low complexity" evidence="5">
    <location>
        <begin position="561"/>
        <end position="571"/>
    </location>
</feature>
<feature type="transmembrane region" description="Helical" evidence="6">
    <location>
        <begin position="253"/>
        <end position="274"/>
    </location>
</feature>
<evidence type="ECO:0000259" key="7">
    <source>
        <dbReference type="PROSITE" id="PS50801"/>
    </source>
</evidence>
<dbReference type="Pfam" id="PF00916">
    <property type="entry name" value="Sulfate_transp"/>
    <property type="match status" value="1"/>
</dbReference>
<dbReference type="Pfam" id="PF01740">
    <property type="entry name" value="STAS"/>
    <property type="match status" value="1"/>
</dbReference>
<evidence type="ECO:0000256" key="2">
    <source>
        <dbReference type="ARBA" id="ARBA00022692"/>
    </source>
</evidence>
<dbReference type="InterPro" id="IPR001902">
    <property type="entry name" value="SLC26A/SulP_fam"/>
</dbReference>
<accession>A0A0M9WN03</accession>
<dbReference type="AlphaFoldDB" id="A0A0M9WN03"/>
<dbReference type="InterPro" id="IPR011547">
    <property type="entry name" value="SLC26A/SulP_dom"/>
</dbReference>
<comment type="subcellular location">
    <subcellularLocation>
        <location evidence="1">Membrane</location>
        <topology evidence="1">Multi-pass membrane protein</topology>
    </subcellularLocation>
</comment>
<feature type="transmembrane region" description="Helical" evidence="6">
    <location>
        <begin position="185"/>
        <end position="203"/>
    </location>
</feature>
<feature type="domain" description="STAS" evidence="7">
    <location>
        <begin position="441"/>
        <end position="556"/>
    </location>
</feature>
<feature type="transmembrane region" description="Helical" evidence="6">
    <location>
        <begin position="387"/>
        <end position="420"/>
    </location>
</feature>
<keyword evidence="3 6" id="KW-1133">Transmembrane helix</keyword>
<feature type="region of interest" description="Disordered" evidence="5">
    <location>
        <begin position="557"/>
        <end position="592"/>
    </location>
</feature>
<evidence type="ECO:0000256" key="3">
    <source>
        <dbReference type="ARBA" id="ARBA00022989"/>
    </source>
</evidence>
<evidence type="ECO:0000313" key="9">
    <source>
        <dbReference type="Proteomes" id="UP000037712"/>
    </source>
</evidence>
<dbReference type="RefSeq" id="WP_054373637.1">
    <property type="nucleotide sequence ID" value="NZ_AZYO01000047.1"/>
</dbReference>
<feature type="transmembrane region" description="Helical" evidence="6">
    <location>
        <begin position="329"/>
        <end position="349"/>
    </location>
</feature>
<keyword evidence="2 6" id="KW-0812">Transmembrane</keyword>
<dbReference type="GO" id="GO:0016020">
    <property type="term" value="C:membrane"/>
    <property type="evidence" value="ECO:0007669"/>
    <property type="project" value="UniProtKB-SubCell"/>
</dbReference>
<evidence type="ECO:0000256" key="1">
    <source>
        <dbReference type="ARBA" id="ARBA00004141"/>
    </source>
</evidence>
<keyword evidence="4 6" id="KW-0472">Membrane</keyword>
<reference evidence="8 9" key="1">
    <citation type="journal article" date="2015" name="Genome Announc.">
        <title>Draft Genome Sequence of Rhodococcus rhodochrous Strain KG-21, a Soil Isolate from Oil Fields of Krishna-Godavari Basin, India.</title>
        <authorList>
            <person name="Dawar C."/>
            <person name="Aggarwal R.K."/>
        </authorList>
    </citation>
    <scope>NUCLEOTIDE SEQUENCE [LARGE SCALE GENOMIC DNA]</scope>
    <source>
        <strain evidence="8 9">KG-21</strain>
    </source>
</reference>
<dbReference type="EMBL" id="AZYO01000047">
    <property type="protein sequence ID" value="KOS55063.1"/>
    <property type="molecule type" value="Genomic_DNA"/>
</dbReference>
<evidence type="ECO:0000313" key="8">
    <source>
        <dbReference type="EMBL" id="KOS55063.1"/>
    </source>
</evidence>
<feature type="transmembrane region" description="Helical" evidence="6">
    <location>
        <begin position="139"/>
        <end position="161"/>
    </location>
</feature>
<dbReference type="PROSITE" id="PS50801">
    <property type="entry name" value="STAS"/>
    <property type="match status" value="1"/>
</dbReference>
<dbReference type="PATRIC" id="fig|1441923.3.peg.3675"/>
<feature type="transmembrane region" description="Helical" evidence="6">
    <location>
        <begin position="49"/>
        <end position="68"/>
    </location>
</feature>
<comment type="caution">
    <text evidence="8">The sequence shown here is derived from an EMBL/GenBank/DDBJ whole genome shotgun (WGS) entry which is preliminary data.</text>
</comment>
<evidence type="ECO:0000256" key="5">
    <source>
        <dbReference type="SAM" id="MobiDB-lite"/>
    </source>
</evidence>
<dbReference type="Proteomes" id="UP000037712">
    <property type="component" value="Unassembled WGS sequence"/>
</dbReference>
<evidence type="ECO:0000256" key="6">
    <source>
        <dbReference type="SAM" id="Phobius"/>
    </source>
</evidence>
<organism evidence="8 9">
    <name type="scientific">Rhodococcus rhodochrous KG-21</name>
    <dbReference type="NCBI Taxonomy" id="1441923"/>
    <lineage>
        <taxon>Bacteria</taxon>
        <taxon>Bacillati</taxon>
        <taxon>Actinomycetota</taxon>
        <taxon>Actinomycetes</taxon>
        <taxon>Mycobacteriales</taxon>
        <taxon>Nocardiaceae</taxon>
        <taxon>Rhodococcus</taxon>
    </lineage>
</organism>
<dbReference type="SUPFAM" id="SSF52091">
    <property type="entry name" value="SpoIIaa-like"/>
    <property type="match status" value="1"/>
</dbReference>
<feature type="transmembrane region" description="Helical" evidence="6">
    <location>
        <begin position="80"/>
        <end position="97"/>
    </location>
</feature>
<feature type="transmembrane region" description="Helical" evidence="6">
    <location>
        <begin position="210"/>
        <end position="233"/>
    </location>
</feature>
<feature type="transmembrane region" description="Helical" evidence="6">
    <location>
        <begin position="103"/>
        <end position="127"/>
    </location>
</feature>
<evidence type="ECO:0000256" key="4">
    <source>
        <dbReference type="ARBA" id="ARBA00023136"/>
    </source>
</evidence>
<dbReference type="CDD" id="cd07042">
    <property type="entry name" value="STAS_SulP_like_sulfate_transporter"/>
    <property type="match status" value="1"/>
</dbReference>
<gene>
    <name evidence="8" type="ORF">Z051_16790</name>
</gene>
<dbReference type="InterPro" id="IPR002645">
    <property type="entry name" value="STAS_dom"/>
</dbReference>
<sequence length="592" mass="61341">MSWGLGKLPGVVAARTYRREWLRPDFTAGLALTALLVPAGMGYATAAGLPAYAGLYATIVPMLVYALLGPSKVLVLGPDSALAPLIAAAVLPLAATGDPQEALALAGVLALLVGVILVVAGFLRLGFVTELLSKPIRLGYLNGIALVVVVGQLPTLFGFAIDEPGLAQDLAAIVRAVAAGDVDPVATAVGVASLAVIVAFRLLRARIPGVLVAVAGACVVSSLLGLTEQIAMVGALPSGLPAPAVAAVSWKDALALLGPAAGIALIAFADTGVLSRTFAARRGDDVDGSTEMKAIGAANVATGLLGGFPISASSSRTPVAEQNGARTQLVGVVGAVAVLLFVLLAPGVTAYLPEATLAAVVLVAASALIDVRGVIRMWRMSRLEAGLAAAAFLGVALVGVLEGILVAIGLSFVAVVWHAWSPYRTELVELTRVAGFHDINRHPEGHRIPGLLLVRFDAPLFFANGSIFDDYVRSLVAKSPEPVEWVVIAAEPITGLDTTAVDELVDLDRYLAGKEIHLAFAAMKGPIKDRLVQFGVGDRFTPDRFYPTVRTAVVAFRHRASSPSPGSAPRGNPDHTTGRAPKSLPRRRNRRR</sequence>
<dbReference type="GO" id="GO:0055085">
    <property type="term" value="P:transmembrane transport"/>
    <property type="evidence" value="ECO:0007669"/>
    <property type="project" value="InterPro"/>
</dbReference>